<keyword evidence="1" id="KW-0802">TPR repeat</keyword>
<feature type="repeat" description="TPR" evidence="1">
    <location>
        <begin position="35"/>
        <end position="68"/>
    </location>
</feature>
<evidence type="ECO:0008006" key="4">
    <source>
        <dbReference type="Google" id="ProtNLM"/>
    </source>
</evidence>
<dbReference type="InterPro" id="IPR053035">
    <property type="entry name" value="Mitochondrial_GEF_domain"/>
</dbReference>
<dbReference type="GO" id="GO:0005085">
    <property type="term" value="F:guanyl-nucleotide exchange factor activity"/>
    <property type="evidence" value="ECO:0007669"/>
    <property type="project" value="TreeGrafter"/>
</dbReference>
<proteinExistence type="predicted"/>
<organism evidence="2 3">
    <name type="scientific">Candidatus Flavonifractor merdigallinarum</name>
    <dbReference type="NCBI Taxonomy" id="2838589"/>
    <lineage>
        <taxon>Bacteria</taxon>
        <taxon>Bacillati</taxon>
        <taxon>Bacillota</taxon>
        <taxon>Clostridia</taxon>
        <taxon>Eubacteriales</taxon>
        <taxon>Oscillospiraceae</taxon>
        <taxon>Flavonifractor</taxon>
    </lineage>
</organism>
<comment type="caution">
    <text evidence="2">The sequence shown here is derived from an EMBL/GenBank/DDBJ whole genome shotgun (WGS) entry which is preliminary data.</text>
</comment>
<reference evidence="2" key="2">
    <citation type="submission" date="2021-04" db="EMBL/GenBank/DDBJ databases">
        <authorList>
            <person name="Gilroy R."/>
        </authorList>
    </citation>
    <scope>NUCLEOTIDE SEQUENCE</scope>
    <source>
        <strain evidence="2">ChiBcec16_6824</strain>
    </source>
</reference>
<sequence length="444" mass="47308">MKWKVKKGPILLPLLLAAAILVGIAVFTRLSRETSAEHTDLGQKYLNELNYSGAVEQFLESLSLDPMDASARLGLAQAYLGMEETEQVPQVLQPLTDSGNPDAYRLLAQAQMEEQDVDAALLTAQSLVERTDNEEDYAMRDELLGQVLVQPHSIAQGTDQVLVLLDSTVYSAGRNTLGQLGTPQGLATDIVQESVLPAGFSGQPSRVYCAGRTSYVVDQDGNLWAAGENRWGQMGLGYASATPKAGWSRLTDSGDVAAVAGTAGSLLVLKLDGSLWYAGQGGVLTLERMAQFYTVSAIASYGDTAAVLTADGTLYEADGSDLSAWSRVAQKVKQFSLGQGGLVWVTADNLLGSQQGYAAPDGWTTGEDGATPSFRVRQAASDGRGLLLLDGDGMLHRLYNGTLYDLEESAQCVYSAGEWAVAEGDGGLQLWNLSQSFPQNTPSF</sequence>
<dbReference type="InterPro" id="IPR011990">
    <property type="entry name" value="TPR-like_helical_dom_sf"/>
</dbReference>
<dbReference type="PANTHER" id="PTHR46337">
    <property type="entry name" value="RCC1-LIKE G EXCHANGING FACTOR-LIKE PROTEIN"/>
    <property type="match status" value="1"/>
</dbReference>
<dbReference type="InterPro" id="IPR009091">
    <property type="entry name" value="RCC1/BLIP-II"/>
</dbReference>
<dbReference type="SUPFAM" id="SSF48452">
    <property type="entry name" value="TPR-like"/>
    <property type="match status" value="1"/>
</dbReference>
<dbReference type="PANTHER" id="PTHR46337:SF1">
    <property type="entry name" value="RCC1-LIKE G EXCHANGING FACTOR-LIKE PROTEIN"/>
    <property type="match status" value="1"/>
</dbReference>
<dbReference type="SUPFAM" id="SSF50985">
    <property type="entry name" value="RCC1/BLIP-II"/>
    <property type="match status" value="1"/>
</dbReference>
<dbReference type="PROSITE" id="PS50005">
    <property type="entry name" value="TPR"/>
    <property type="match status" value="1"/>
</dbReference>
<dbReference type="Gene3D" id="2.130.10.30">
    <property type="entry name" value="Regulator of chromosome condensation 1/beta-lactamase-inhibitor protein II"/>
    <property type="match status" value="1"/>
</dbReference>
<protein>
    <recommendedName>
        <fullName evidence="4">Tetratricopeptide repeat protein</fullName>
    </recommendedName>
</protein>
<gene>
    <name evidence="2" type="ORF">H9841_09290</name>
</gene>
<dbReference type="EMBL" id="DXDX01000171">
    <property type="protein sequence ID" value="HIY22079.1"/>
    <property type="molecule type" value="Genomic_DNA"/>
</dbReference>
<accession>A0A9D1Y9B6</accession>
<reference evidence="2" key="1">
    <citation type="journal article" date="2021" name="PeerJ">
        <title>Extensive microbial diversity within the chicken gut microbiome revealed by metagenomics and culture.</title>
        <authorList>
            <person name="Gilroy R."/>
            <person name="Ravi A."/>
            <person name="Getino M."/>
            <person name="Pursley I."/>
            <person name="Horton D.L."/>
            <person name="Alikhan N.F."/>
            <person name="Baker D."/>
            <person name="Gharbi K."/>
            <person name="Hall N."/>
            <person name="Watson M."/>
            <person name="Adriaenssens E.M."/>
            <person name="Foster-Nyarko E."/>
            <person name="Jarju S."/>
            <person name="Secka A."/>
            <person name="Antonio M."/>
            <person name="Oren A."/>
            <person name="Chaudhuri R.R."/>
            <person name="La Ragione R."/>
            <person name="Hildebrand F."/>
            <person name="Pallen M.J."/>
        </authorList>
    </citation>
    <scope>NUCLEOTIDE SEQUENCE</scope>
    <source>
        <strain evidence="2">ChiBcec16_6824</strain>
    </source>
</reference>
<dbReference type="Proteomes" id="UP000823868">
    <property type="component" value="Unassembled WGS sequence"/>
</dbReference>
<dbReference type="Gene3D" id="1.25.40.10">
    <property type="entry name" value="Tetratricopeptide repeat domain"/>
    <property type="match status" value="1"/>
</dbReference>
<dbReference type="InterPro" id="IPR019734">
    <property type="entry name" value="TPR_rpt"/>
</dbReference>
<evidence type="ECO:0000313" key="3">
    <source>
        <dbReference type="Proteomes" id="UP000823868"/>
    </source>
</evidence>
<evidence type="ECO:0000256" key="1">
    <source>
        <dbReference type="PROSITE-ProRule" id="PRU00339"/>
    </source>
</evidence>
<dbReference type="AlphaFoldDB" id="A0A9D1Y9B6"/>
<evidence type="ECO:0000313" key="2">
    <source>
        <dbReference type="EMBL" id="HIY22079.1"/>
    </source>
</evidence>
<dbReference type="GO" id="GO:0019843">
    <property type="term" value="F:rRNA binding"/>
    <property type="evidence" value="ECO:0007669"/>
    <property type="project" value="TreeGrafter"/>
</dbReference>
<name>A0A9D1Y9B6_9FIRM</name>